<name>A0A1A6GQK3_NEOLE</name>
<evidence type="ECO:0000313" key="3">
    <source>
        <dbReference type="EMBL" id="OBS68154.1"/>
    </source>
</evidence>
<accession>A0A1A6GQK3</accession>
<feature type="non-terminal residue" evidence="3">
    <location>
        <position position="98"/>
    </location>
</feature>
<reference evidence="3 4" key="1">
    <citation type="submission" date="2016-06" db="EMBL/GenBank/DDBJ databases">
        <title>The Draft Genome Sequence and Annotation of the Desert Woodrat Neotoma lepida.</title>
        <authorList>
            <person name="Campbell M."/>
            <person name="Oakeson K.F."/>
            <person name="Yandell M."/>
            <person name="Halpert J.R."/>
            <person name="Dearing D."/>
        </authorList>
    </citation>
    <scope>NUCLEOTIDE SEQUENCE [LARGE SCALE GENOMIC DNA]</scope>
    <source>
        <strain evidence="3">417</strain>
        <tissue evidence="3">Liver</tissue>
    </source>
</reference>
<dbReference type="PANTHER" id="PTHR21558">
    <property type="entry name" value="SPEER/SPETEX"/>
    <property type="match status" value="1"/>
</dbReference>
<keyword evidence="4" id="KW-1185">Reference proteome</keyword>
<dbReference type="STRING" id="56216.A0A1A6GQK3"/>
<gene>
    <name evidence="3" type="ORF">A6R68_03304</name>
</gene>
<sequence>MEPPSHSTLLTTKHMKMEMERLTMELKLITSQGNELRDRLIFITEGTVDNRPYHKPNPFYEKLKLGHKQVMSEVKILENENTEASEKFSKLTKETIFY</sequence>
<evidence type="ECO:0000256" key="1">
    <source>
        <dbReference type="SAM" id="Coils"/>
    </source>
</evidence>
<dbReference type="EMBL" id="LZPO01076081">
    <property type="protein sequence ID" value="OBS68154.1"/>
    <property type="molecule type" value="Genomic_DNA"/>
</dbReference>
<dbReference type="Pfam" id="PF04822">
    <property type="entry name" value="Takusan"/>
    <property type="match status" value="1"/>
</dbReference>
<protein>
    <recommendedName>
        <fullName evidence="2">Disks large homolog 5 N-terminal domain-containing protein</fullName>
    </recommendedName>
</protein>
<feature type="coiled-coil region" evidence="1">
    <location>
        <begin position="60"/>
        <end position="94"/>
    </location>
</feature>
<comment type="caution">
    <text evidence="3">The sequence shown here is derived from an EMBL/GenBank/DDBJ whole genome shotgun (WGS) entry which is preliminary data.</text>
</comment>
<dbReference type="PANTHER" id="PTHR21558:SF13">
    <property type="entry name" value="MCG129800-RELATED"/>
    <property type="match status" value="1"/>
</dbReference>
<dbReference type="InterPro" id="IPR006907">
    <property type="entry name" value="DLG5_N"/>
</dbReference>
<dbReference type="AlphaFoldDB" id="A0A1A6GQK3"/>
<organism evidence="3 4">
    <name type="scientific">Neotoma lepida</name>
    <name type="common">Desert woodrat</name>
    <dbReference type="NCBI Taxonomy" id="56216"/>
    <lineage>
        <taxon>Eukaryota</taxon>
        <taxon>Metazoa</taxon>
        <taxon>Chordata</taxon>
        <taxon>Craniata</taxon>
        <taxon>Vertebrata</taxon>
        <taxon>Euteleostomi</taxon>
        <taxon>Mammalia</taxon>
        <taxon>Eutheria</taxon>
        <taxon>Euarchontoglires</taxon>
        <taxon>Glires</taxon>
        <taxon>Rodentia</taxon>
        <taxon>Myomorpha</taxon>
        <taxon>Muroidea</taxon>
        <taxon>Cricetidae</taxon>
        <taxon>Neotominae</taxon>
        <taxon>Neotoma</taxon>
    </lineage>
</organism>
<feature type="domain" description="Disks large homolog 5 N-terminal" evidence="2">
    <location>
        <begin position="2"/>
        <end position="84"/>
    </location>
</feature>
<dbReference type="Proteomes" id="UP000092124">
    <property type="component" value="Unassembled WGS sequence"/>
</dbReference>
<evidence type="ECO:0000259" key="2">
    <source>
        <dbReference type="Pfam" id="PF04822"/>
    </source>
</evidence>
<dbReference type="OrthoDB" id="9632197at2759"/>
<evidence type="ECO:0000313" key="4">
    <source>
        <dbReference type="Proteomes" id="UP000092124"/>
    </source>
</evidence>
<proteinExistence type="predicted"/>
<keyword evidence="1" id="KW-0175">Coiled coil</keyword>